<dbReference type="EMBL" id="MG737816">
    <property type="protein sequence ID" value="AWV84481.1"/>
    <property type="molecule type" value="Genomic_DNA"/>
</dbReference>
<feature type="chain" id="PRO_5044073716" description="NADH-ubiquinone oxidoreductase chain 4L" evidence="12">
    <location>
        <begin position="20"/>
        <end position="97"/>
    </location>
</feature>
<evidence type="ECO:0000256" key="8">
    <source>
        <dbReference type="ARBA" id="ARBA00023136"/>
    </source>
</evidence>
<evidence type="ECO:0000256" key="3">
    <source>
        <dbReference type="ARBA" id="ARBA00016612"/>
    </source>
</evidence>
<comment type="subcellular location">
    <subcellularLocation>
        <location evidence="1">Membrane</location>
        <topology evidence="1">Multi-pass membrane protein</topology>
    </subcellularLocation>
</comment>
<evidence type="ECO:0000313" key="13">
    <source>
        <dbReference type="EMBL" id="ASW26897.1"/>
    </source>
</evidence>
<comment type="catalytic activity">
    <reaction evidence="10">
        <text>a ubiquinone + NADH + 5 H(+)(in) = a ubiquinol + NAD(+) + 4 H(+)(out)</text>
        <dbReference type="Rhea" id="RHEA:29091"/>
        <dbReference type="Rhea" id="RHEA-COMP:9565"/>
        <dbReference type="Rhea" id="RHEA-COMP:9566"/>
        <dbReference type="ChEBI" id="CHEBI:15378"/>
        <dbReference type="ChEBI" id="CHEBI:16389"/>
        <dbReference type="ChEBI" id="CHEBI:17976"/>
        <dbReference type="ChEBI" id="CHEBI:57540"/>
        <dbReference type="ChEBI" id="CHEBI:57945"/>
        <dbReference type="EC" id="7.1.1.2"/>
    </reaction>
</comment>
<keyword evidence="8 11" id="KW-0472">Membrane</keyword>
<dbReference type="EMBL" id="MG737730">
    <property type="protein sequence ID" value="AWV83363.1"/>
    <property type="molecule type" value="Genomic_DNA"/>
</dbReference>
<feature type="transmembrane region" description="Helical" evidence="11">
    <location>
        <begin position="56"/>
        <end position="81"/>
    </location>
</feature>
<dbReference type="InterPro" id="IPR039428">
    <property type="entry name" value="NUOK/Mnh_C1-like"/>
</dbReference>
<dbReference type="AlphaFoldDB" id="A0A344ALW5"/>
<evidence type="ECO:0000256" key="7">
    <source>
        <dbReference type="ARBA" id="ARBA00023027"/>
    </source>
</evidence>
<geneLocation type="mitochondrion" evidence="14"/>
<evidence type="ECO:0000256" key="6">
    <source>
        <dbReference type="ARBA" id="ARBA00022989"/>
    </source>
</evidence>
<evidence type="ECO:0000256" key="12">
    <source>
        <dbReference type="SAM" id="SignalP"/>
    </source>
</evidence>
<dbReference type="GO" id="GO:0016020">
    <property type="term" value="C:membrane"/>
    <property type="evidence" value="ECO:0007669"/>
    <property type="project" value="UniProtKB-SubCell"/>
</dbReference>
<keyword evidence="6 11" id="KW-1133">Transmembrane helix</keyword>
<name>A0A344ALW5_9HEMI</name>
<keyword evidence="14" id="KW-0496">Mitochondrion</keyword>
<reference evidence="13" key="1">
    <citation type="journal article" date="2017" name="Sci. Rep.">
        <title>Deep-level phylogeny of Cicadomorpha inferred from mitochondrial genomes sequenced by NGS.</title>
        <authorList>
            <person name="Song N."/>
            <person name="Cai W."/>
            <person name="Li H."/>
        </authorList>
    </citation>
    <scope>NUCLEOTIDE SEQUENCE</scope>
</reference>
<dbReference type="GO" id="GO:0008137">
    <property type="term" value="F:NADH dehydrogenase (ubiquinone) activity"/>
    <property type="evidence" value="ECO:0007669"/>
    <property type="project" value="UniProtKB-EC"/>
</dbReference>
<dbReference type="Pfam" id="PF00420">
    <property type="entry name" value="Oxidored_q2"/>
    <property type="match status" value="1"/>
</dbReference>
<dbReference type="EMBL" id="KY039114">
    <property type="protein sequence ID" value="ASW26897.1"/>
    <property type="molecule type" value="Genomic_DNA"/>
</dbReference>
<evidence type="ECO:0000313" key="15">
    <source>
        <dbReference type="EMBL" id="AWV84481.1"/>
    </source>
</evidence>
<evidence type="ECO:0000256" key="2">
    <source>
        <dbReference type="ARBA" id="ARBA00010519"/>
    </source>
</evidence>
<evidence type="ECO:0000256" key="4">
    <source>
        <dbReference type="ARBA" id="ARBA00022692"/>
    </source>
</evidence>
<keyword evidence="5" id="KW-1278">Translocase</keyword>
<dbReference type="Gene3D" id="1.10.287.3510">
    <property type="match status" value="1"/>
</dbReference>
<feature type="transmembrane region" description="Helical" evidence="11">
    <location>
        <begin position="29"/>
        <end position="49"/>
    </location>
</feature>
<evidence type="ECO:0000256" key="5">
    <source>
        <dbReference type="ARBA" id="ARBA00022967"/>
    </source>
</evidence>
<evidence type="ECO:0000256" key="10">
    <source>
        <dbReference type="ARBA" id="ARBA00049551"/>
    </source>
</evidence>
<feature type="signal peptide" evidence="12">
    <location>
        <begin position="1"/>
        <end position="19"/>
    </location>
</feature>
<comment type="similarity">
    <text evidence="2">Belongs to the complex I subunit 4L family.</text>
</comment>
<keyword evidence="4 11" id="KW-0812">Transmembrane</keyword>
<evidence type="ECO:0000256" key="9">
    <source>
        <dbReference type="ARBA" id="ARBA00031586"/>
    </source>
</evidence>
<keyword evidence="12" id="KW-0732">Signal</keyword>
<evidence type="ECO:0000313" key="14">
    <source>
        <dbReference type="EMBL" id="AWV83363.1"/>
    </source>
</evidence>
<protein>
    <recommendedName>
        <fullName evidence="3">NADH-ubiquinone oxidoreductase chain 4L</fullName>
    </recommendedName>
    <alternativeName>
        <fullName evidence="9">NADH dehydrogenase subunit 4L</fullName>
    </alternativeName>
</protein>
<proteinExistence type="inferred from homology"/>
<evidence type="ECO:0000256" key="11">
    <source>
        <dbReference type="SAM" id="Phobius"/>
    </source>
</evidence>
<reference evidence="14" key="3">
    <citation type="journal article" date="2018" name="Proc. Natl. Acad. Sci. U.S.A.">
        <title>Recurrent symbiont recruitment from fungal parasites in cicadas.</title>
        <authorList>
            <person name="Yu M."/>
            <person name="Moriyama M."/>
            <person name="Lukasik P."/>
            <person name="Vanderpool D."/>
            <person name="Tanahashi M."/>
            <person name="Meng X.-Y."/>
            <person name="McCutcheon J.P."/>
            <person name="Fukatsu T."/>
        </authorList>
    </citation>
    <scope>NUCLEOTIDE SEQUENCE</scope>
    <source>
        <strain evidence="14">PLAKAE</strain>
        <tissue evidence="14">Bacteriome</tissue>
    </source>
</reference>
<organism evidence="14">
    <name type="scientific">Planopleura kaempferi</name>
    <dbReference type="NCBI Taxonomy" id="3381683"/>
    <lineage>
        <taxon>Eukaryota</taxon>
        <taxon>Metazoa</taxon>
        <taxon>Ecdysozoa</taxon>
        <taxon>Arthropoda</taxon>
        <taxon>Hexapoda</taxon>
        <taxon>Insecta</taxon>
        <taxon>Pterygota</taxon>
        <taxon>Neoptera</taxon>
        <taxon>Paraneoptera</taxon>
        <taxon>Hemiptera</taxon>
        <taxon>Auchenorrhyncha</taxon>
        <taxon>Cicadoidea</taxon>
        <taxon>Cicadidae</taxon>
        <taxon>Cicadinae</taxon>
        <taxon>Platypleurini</taxon>
        <taxon>Planopleura</taxon>
    </lineage>
</organism>
<evidence type="ECO:0000256" key="1">
    <source>
        <dbReference type="ARBA" id="ARBA00004141"/>
    </source>
</evidence>
<keyword evidence="7" id="KW-0520">NAD</keyword>
<accession>A0A344ALW5</accession>
<gene>
    <name evidence="14" type="primary">nad4l</name>
</gene>
<reference evidence="14" key="2">
    <citation type="journal article" date="2018" name="J. Hered.">
        <title>One hundred mitochondrial genomes of cicadas.</title>
        <authorList>
            <person name="Lukasik P."/>
            <person name="Chong R.A."/>
            <person name="Nazario K."/>
            <person name="Matsuura Y."/>
            <person name="Bublitz D."/>
            <person name="Campbell M.A."/>
            <person name="Meyer M."/>
            <person name="Van Leuven J.T."/>
            <person name="Pessacq P."/>
            <person name="Veloso C."/>
            <person name="Simon C."/>
            <person name="McCutcheon J.P."/>
        </authorList>
    </citation>
    <scope>NUCLEOTIDE SEQUENCE</scope>
    <source>
        <strain evidence="14">PLAKAE</strain>
        <strain evidence="15">PLAKAE1</strain>
        <tissue evidence="14">Bacteriome</tissue>
    </source>
</reference>
<sequence length="97" mass="11179">MILTLSMLFIFMFMSGVLSLCLNRKHIMMSLLSLELIVLSSFCFLYLILSMMMIDMYMLMMFLIFSVCEGVMGLSCLVKLIRSHGNDCLYSMNLKTC</sequence>